<gene>
    <name evidence="3" type="ORF">LG632_20385</name>
</gene>
<feature type="transmembrane region" description="Helical" evidence="2">
    <location>
        <begin position="21"/>
        <end position="39"/>
    </location>
</feature>
<protein>
    <recommendedName>
        <fullName evidence="5">Integral membrane protein</fullName>
    </recommendedName>
</protein>
<comment type="caution">
    <text evidence="3">The sequence shown here is derived from an EMBL/GenBank/DDBJ whole genome shotgun (WGS) entry which is preliminary data.</text>
</comment>
<feature type="transmembrane region" description="Helical" evidence="2">
    <location>
        <begin position="210"/>
        <end position="234"/>
    </location>
</feature>
<evidence type="ECO:0000256" key="2">
    <source>
        <dbReference type="SAM" id="Phobius"/>
    </source>
</evidence>
<evidence type="ECO:0000313" key="4">
    <source>
        <dbReference type="Proteomes" id="UP001199054"/>
    </source>
</evidence>
<dbReference type="EMBL" id="JAJAUY010000087">
    <property type="protein sequence ID" value="MCB5181728.1"/>
    <property type="molecule type" value="Genomic_DNA"/>
</dbReference>
<feature type="transmembrane region" description="Helical" evidence="2">
    <location>
        <begin position="187"/>
        <end position="204"/>
    </location>
</feature>
<organism evidence="3 4">
    <name type="scientific">Streptomyces antimicrobicus</name>
    <dbReference type="NCBI Taxonomy" id="2883108"/>
    <lineage>
        <taxon>Bacteria</taxon>
        <taxon>Bacillati</taxon>
        <taxon>Actinomycetota</taxon>
        <taxon>Actinomycetes</taxon>
        <taxon>Kitasatosporales</taxon>
        <taxon>Streptomycetaceae</taxon>
        <taxon>Streptomyces</taxon>
    </lineage>
</organism>
<evidence type="ECO:0000256" key="1">
    <source>
        <dbReference type="SAM" id="MobiDB-lite"/>
    </source>
</evidence>
<feature type="compositionally biased region" description="Low complexity" evidence="1">
    <location>
        <begin position="77"/>
        <end position="88"/>
    </location>
</feature>
<dbReference type="RefSeq" id="WP_226728815.1">
    <property type="nucleotide sequence ID" value="NZ_JAJAUY010000087.1"/>
</dbReference>
<evidence type="ECO:0008006" key="5">
    <source>
        <dbReference type="Google" id="ProtNLM"/>
    </source>
</evidence>
<sequence>MRPRAFARKWYERRLPVWLRAFVAVAAVIGLYCGVSATVDGYHETLAYRDAVVCNRDGCVRKETGTILDRRSGQHCTTSSGSAGSTAGTAGGTGGTSTCTPYYQVRVSWQGGTDWLGTSRKAYQEAKPGDAAELRTWRGSVVRMEAYGEVSSYPPRAEASLDEWLALAWVSAIVLLWSLFAGRLLALFHLLFAGFFVVVLNGLFGTALLFWLPLVFCAVQVVLLAGAAVAARIAGVVTDG</sequence>
<proteinExistence type="predicted"/>
<feature type="region of interest" description="Disordered" evidence="1">
    <location>
        <begin position="72"/>
        <end position="94"/>
    </location>
</feature>
<keyword evidence="2" id="KW-1133">Transmembrane helix</keyword>
<keyword evidence="2" id="KW-0472">Membrane</keyword>
<keyword evidence="2" id="KW-0812">Transmembrane</keyword>
<evidence type="ECO:0000313" key="3">
    <source>
        <dbReference type="EMBL" id="MCB5181728.1"/>
    </source>
</evidence>
<name>A0ABS8BAZ1_9ACTN</name>
<dbReference type="Proteomes" id="UP001199054">
    <property type="component" value="Unassembled WGS sequence"/>
</dbReference>
<reference evidence="3 4" key="1">
    <citation type="submission" date="2021-10" db="EMBL/GenBank/DDBJ databases">
        <title>Streptomyces sp. strain SMC 277, a novel streptomycete isolated from soil.</title>
        <authorList>
            <person name="Chanama M."/>
        </authorList>
    </citation>
    <scope>NUCLEOTIDE SEQUENCE [LARGE SCALE GENOMIC DNA]</scope>
    <source>
        <strain evidence="3 4">SMC 277</strain>
    </source>
</reference>
<feature type="transmembrane region" description="Helical" evidence="2">
    <location>
        <begin position="164"/>
        <end position="180"/>
    </location>
</feature>
<keyword evidence="4" id="KW-1185">Reference proteome</keyword>
<accession>A0ABS8BAZ1</accession>